<dbReference type="InParanoid" id="A0A2P5FH59"/>
<comment type="caution">
    <text evidence="1">The sequence shown here is derived from an EMBL/GenBank/DDBJ whole genome shotgun (WGS) entry which is preliminary data.</text>
</comment>
<accession>A0A2P5FH59</accession>
<dbReference type="OrthoDB" id="10283927at2759"/>
<protein>
    <submittedName>
        <fullName evidence="1">Uncharacterized protein</fullName>
    </submittedName>
</protein>
<gene>
    <name evidence="1" type="ORF">TorRG33x02_071560</name>
</gene>
<name>A0A2P5FH59_TREOI</name>
<sequence length="86" mass="9905">KRRDEGFRDPLLFRTNYDLGRSPPLLKGASDLPVHVSGRFATADLNQTVLMFFYFARSLAPAICHVRFGSLGLHTWRVLVRLFLER</sequence>
<feature type="non-terminal residue" evidence="1">
    <location>
        <position position="1"/>
    </location>
</feature>
<evidence type="ECO:0000313" key="2">
    <source>
        <dbReference type="Proteomes" id="UP000237000"/>
    </source>
</evidence>
<keyword evidence="2" id="KW-1185">Reference proteome</keyword>
<dbReference type="AlphaFoldDB" id="A0A2P5FH59"/>
<dbReference type="Proteomes" id="UP000237000">
    <property type="component" value="Unassembled WGS sequence"/>
</dbReference>
<evidence type="ECO:0000313" key="1">
    <source>
        <dbReference type="EMBL" id="PON97106.1"/>
    </source>
</evidence>
<proteinExistence type="predicted"/>
<organism evidence="1 2">
    <name type="scientific">Trema orientale</name>
    <name type="common">Charcoal tree</name>
    <name type="synonym">Celtis orientalis</name>
    <dbReference type="NCBI Taxonomy" id="63057"/>
    <lineage>
        <taxon>Eukaryota</taxon>
        <taxon>Viridiplantae</taxon>
        <taxon>Streptophyta</taxon>
        <taxon>Embryophyta</taxon>
        <taxon>Tracheophyta</taxon>
        <taxon>Spermatophyta</taxon>
        <taxon>Magnoliopsida</taxon>
        <taxon>eudicotyledons</taxon>
        <taxon>Gunneridae</taxon>
        <taxon>Pentapetalae</taxon>
        <taxon>rosids</taxon>
        <taxon>fabids</taxon>
        <taxon>Rosales</taxon>
        <taxon>Cannabaceae</taxon>
        <taxon>Trema</taxon>
    </lineage>
</organism>
<reference evidence="2" key="1">
    <citation type="submission" date="2016-06" db="EMBL/GenBank/DDBJ databases">
        <title>Parallel loss of symbiosis genes in relatives of nitrogen-fixing non-legume Parasponia.</title>
        <authorList>
            <person name="Van Velzen R."/>
            <person name="Holmer R."/>
            <person name="Bu F."/>
            <person name="Rutten L."/>
            <person name="Van Zeijl A."/>
            <person name="Liu W."/>
            <person name="Santuari L."/>
            <person name="Cao Q."/>
            <person name="Sharma T."/>
            <person name="Shen D."/>
            <person name="Roswanjaya Y."/>
            <person name="Wardhani T."/>
            <person name="Kalhor M.S."/>
            <person name="Jansen J."/>
            <person name="Van den Hoogen J."/>
            <person name="Gungor B."/>
            <person name="Hartog M."/>
            <person name="Hontelez J."/>
            <person name="Verver J."/>
            <person name="Yang W.-C."/>
            <person name="Schijlen E."/>
            <person name="Repin R."/>
            <person name="Schilthuizen M."/>
            <person name="Schranz E."/>
            <person name="Heidstra R."/>
            <person name="Miyata K."/>
            <person name="Fedorova E."/>
            <person name="Kohlen W."/>
            <person name="Bisseling T."/>
            <person name="Smit S."/>
            <person name="Geurts R."/>
        </authorList>
    </citation>
    <scope>NUCLEOTIDE SEQUENCE [LARGE SCALE GENOMIC DNA]</scope>
    <source>
        <strain evidence="2">cv. RG33-2</strain>
    </source>
</reference>
<dbReference type="EMBL" id="JXTC01000034">
    <property type="protein sequence ID" value="PON97106.1"/>
    <property type="molecule type" value="Genomic_DNA"/>
</dbReference>